<dbReference type="AlphaFoldDB" id="A0A1Y2F087"/>
<dbReference type="EMBL" id="MCGR01000033">
    <property type="protein sequence ID" value="ORY76914.1"/>
    <property type="molecule type" value="Genomic_DNA"/>
</dbReference>
<name>A0A1Y2F087_9BASI</name>
<sequence length="209" mass="24043">MTCAAERAIQSSAYATKLVWEIISAAPTYSSADLTIVAGFLKWANERLAPTHTGDFYSMLAINLGLADLGQLNALQKREGASPRYQEQWKEFYEKHIRKVLSWDKTRDLLKSDFLAVYQHLKAVPSVEGLDIRTCAIVWKGFYQGWENLDGWQKLVVFDQAYFPLKRHMDRMYPAAHSLARDVHFPGRREEGSSRSAAVWQDETRRKWA</sequence>
<gene>
    <name evidence="1" type="ORF">BCR35DRAFT_332723</name>
</gene>
<organism evidence="1 2">
    <name type="scientific">Leucosporidium creatinivorum</name>
    <dbReference type="NCBI Taxonomy" id="106004"/>
    <lineage>
        <taxon>Eukaryota</taxon>
        <taxon>Fungi</taxon>
        <taxon>Dikarya</taxon>
        <taxon>Basidiomycota</taxon>
        <taxon>Pucciniomycotina</taxon>
        <taxon>Microbotryomycetes</taxon>
        <taxon>Leucosporidiales</taxon>
        <taxon>Leucosporidium</taxon>
    </lineage>
</organism>
<protein>
    <submittedName>
        <fullName evidence="1">Uncharacterized protein</fullName>
    </submittedName>
</protein>
<dbReference type="InParanoid" id="A0A1Y2F087"/>
<dbReference type="Proteomes" id="UP000193467">
    <property type="component" value="Unassembled WGS sequence"/>
</dbReference>
<reference evidence="1 2" key="1">
    <citation type="submission" date="2016-07" db="EMBL/GenBank/DDBJ databases">
        <title>Pervasive Adenine N6-methylation of Active Genes in Fungi.</title>
        <authorList>
            <consortium name="DOE Joint Genome Institute"/>
            <person name="Mondo S.J."/>
            <person name="Dannebaum R.O."/>
            <person name="Kuo R.C."/>
            <person name="Labutti K."/>
            <person name="Haridas S."/>
            <person name="Kuo A."/>
            <person name="Salamov A."/>
            <person name="Ahrendt S.R."/>
            <person name="Lipzen A."/>
            <person name="Sullivan W."/>
            <person name="Andreopoulos W.B."/>
            <person name="Clum A."/>
            <person name="Lindquist E."/>
            <person name="Daum C."/>
            <person name="Ramamoorthy G.K."/>
            <person name="Gryganskyi A."/>
            <person name="Culley D."/>
            <person name="Magnuson J.K."/>
            <person name="James T.Y."/>
            <person name="O'Malley M.A."/>
            <person name="Stajich J.E."/>
            <person name="Spatafora J.W."/>
            <person name="Visel A."/>
            <person name="Grigoriev I.V."/>
        </authorList>
    </citation>
    <scope>NUCLEOTIDE SEQUENCE [LARGE SCALE GENOMIC DNA]</scope>
    <source>
        <strain evidence="1 2">62-1032</strain>
    </source>
</reference>
<evidence type="ECO:0000313" key="1">
    <source>
        <dbReference type="EMBL" id="ORY76914.1"/>
    </source>
</evidence>
<evidence type="ECO:0000313" key="2">
    <source>
        <dbReference type="Proteomes" id="UP000193467"/>
    </source>
</evidence>
<keyword evidence="2" id="KW-1185">Reference proteome</keyword>
<accession>A0A1Y2F087</accession>
<proteinExistence type="predicted"/>
<comment type="caution">
    <text evidence="1">The sequence shown here is derived from an EMBL/GenBank/DDBJ whole genome shotgun (WGS) entry which is preliminary data.</text>
</comment>